<keyword evidence="3" id="KW-0378">Hydrolase</keyword>
<dbReference type="KEGG" id="dpp:DICPUDRAFT_53869"/>
<dbReference type="InterPro" id="IPR002933">
    <property type="entry name" value="Peptidase_M20"/>
</dbReference>
<dbReference type="SUPFAM" id="SSF53187">
    <property type="entry name" value="Zn-dependent exopeptidases"/>
    <property type="match status" value="1"/>
</dbReference>
<organism evidence="5 6">
    <name type="scientific">Dictyostelium purpureum</name>
    <name type="common">Slime mold</name>
    <dbReference type="NCBI Taxonomy" id="5786"/>
    <lineage>
        <taxon>Eukaryota</taxon>
        <taxon>Amoebozoa</taxon>
        <taxon>Evosea</taxon>
        <taxon>Eumycetozoa</taxon>
        <taxon>Dictyostelia</taxon>
        <taxon>Dictyosteliales</taxon>
        <taxon>Dictyosteliaceae</taxon>
        <taxon>Dictyostelium</taxon>
    </lineage>
</organism>
<protein>
    <recommendedName>
        <fullName evidence="4">Peptidase M20 dimerisation domain-containing protein</fullName>
    </recommendedName>
</protein>
<dbReference type="InterPro" id="IPR051458">
    <property type="entry name" value="Cyt/Met_Dipeptidase"/>
</dbReference>
<reference evidence="6" key="1">
    <citation type="journal article" date="2011" name="Genome Biol.">
        <title>Comparative genomics of the social amoebae Dictyostelium discoideum and Dictyostelium purpureum.</title>
        <authorList>
            <consortium name="US DOE Joint Genome Institute (JGI-PGF)"/>
            <person name="Sucgang R."/>
            <person name="Kuo A."/>
            <person name="Tian X."/>
            <person name="Salerno W."/>
            <person name="Parikh A."/>
            <person name="Feasley C.L."/>
            <person name="Dalin E."/>
            <person name="Tu H."/>
            <person name="Huang E."/>
            <person name="Barry K."/>
            <person name="Lindquist E."/>
            <person name="Shapiro H."/>
            <person name="Bruce D."/>
            <person name="Schmutz J."/>
            <person name="Salamov A."/>
            <person name="Fey P."/>
            <person name="Gaudet P."/>
            <person name="Anjard C."/>
            <person name="Babu M.M."/>
            <person name="Basu S."/>
            <person name="Bushmanova Y."/>
            <person name="van der Wel H."/>
            <person name="Katoh-Kurasawa M."/>
            <person name="Dinh C."/>
            <person name="Coutinho P.M."/>
            <person name="Saito T."/>
            <person name="Elias M."/>
            <person name="Schaap P."/>
            <person name="Kay R.R."/>
            <person name="Henrissat B."/>
            <person name="Eichinger L."/>
            <person name="Rivero F."/>
            <person name="Putnam N.H."/>
            <person name="West C.M."/>
            <person name="Loomis W.F."/>
            <person name="Chisholm R.L."/>
            <person name="Shaulsky G."/>
            <person name="Strassmann J.E."/>
            <person name="Queller D.C."/>
            <person name="Kuspa A."/>
            <person name="Grigoriev I.V."/>
        </authorList>
    </citation>
    <scope>NUCLEOTIDE SEQUENCE [LARGE SCALE GENOMIC DNA]</scope>
    <source>
        <strain evidence="6">QSDP1</strain>
    </source>
</reference>
<name>F0ZEM8_DICPU</name>
<dbReference type="Gene3D" id="3.30.70.360">
    <property type="match status" value="1"/>
</dbReference>
<dbReference type="AlphaFoldDB" id="F0ZEM8"/>
<dbReference type="OrthoDB" id="7832001at2759"/>
<dbReference type="PANTHER" id="PTHR43270:SF4">
    <property type="entry name" value="CARNOSINE DIPEPTIDASE 2, ISOFORM A"/>
    <property type="match status" value="1"/>
</dbReference>
<evidence type="ECO:0000256" key="2">
    <source>
        <dbReference type="ARBA" id="ARBA00022723"/>
    </source>
</evidence>
<dbReference type="CDD" id="cd05682">
    <property type="entry name" value="M20_dipept_dapE"/>
    <property type="match status" value="1"/>
</dbReference>
<evidence type="ECO:0000259" key="4">
    <source>
        <dbReference type="Pfam" id="PF07687"/>
    </source>
</evidence>
<evidence type="ECO:0000313" key="5">
    <source>
        <dbReference type="EMBL" id="EGC37616.1"/>
    </source>
</evidence>
<dbReference type="PANTHER" id="PTHR43270">
    <property type="entry name" value="BETA-ALA-HIS DIPEPTIDASE"/>
    <property type="match status" value="1"/>
</dbReference>
<feature type="domain" description="Peptidase M20 dimerisation" evidence="4">
    <location>
        <begin position="210"/>
        <end position="366"/>
    </location>
</feature>
<gene>
    <name evidence="5" type="ORF">DICPUDRAFT_53869</name>
</gene>
<dbReference type="Proteomes" id="UP000001064">
    <property type="component" value="Unassembled WGS sequence"/>
</dbReference>
<keyword evidence="2" id="KW-0479">Metal-binding</keyword>
<dbReference type="Pfam" id="PF07687">
    <property type="entry name" value="M20_dimer"/>
    <property type="match status" value="1"/>
</dbReference>
<dbReference type="Gene3D" id="3.40.630.10">
    <property type="entry name" value="Zn peptidases"/>
    <property type="match status" value="1"/>
</dbReference>
<proteinExistence type="predicted"/>
<dbReference type="VEuPathDB" id="AmoebaDB:DICPUDRAFT_53869"/>
<dbReference type="EMBL" id="GL870995">
    <property type="protein sequence ID" value="EGC37616.1"/>
    <property type="molecule type" value="Genomic_DNA"/>
</dbReference>
<evidence type="ECO:0000313" key="6">
    <source>
        <dbReference type="Proteomes" id="UP000001064"/>
    </source>
</evidence>
<keyword evidence="6" id="KW-1185">Reference proteome</keyword>
<dbReference type="RefSeq" id="XP_003285877.1">
    <property type="nucleotide sequence ID" value="XM_003285829.1"/>
</dbReference>
<dbReference type="Pfam" id="PF01546">
    <property type="entry name" value="Peptidase_M20"/>
    <property type="match status" value="1"/>
</dbReference>
<evidence type="ECO:0000256" key="3">
    <source>
        <dbReference type="ARBA" id="ARBA00022801"/>
    </source>
</evidence>
<dbReference type="OMA" id="LVYGHHD"/>
<evidence type="ECO:0000256" key="1">
    <source>
        <dbReference type="ARBA" id="ARBA00022670"/>
    </source>
</evidence>
<dbReference type="InterPro" id="IPR011650">
    <property type="entry name" value="Peptidase_M20_dimer"/>
</dbReference>
<dbReference type="STRING" id="5786.F0ZEM8"/>
<dbReference type="GeneID" id="10499505"/>
<dbReference type="GO" id="GO:0006508">
    <property type="term" value="P:proteolysis"/>
    <property type="evidence" value="ECO:0000318"/>
    <property type="project" value="GO_Central"/>
</dbReference>
<dbReference type="GO" id="GO:0046872">
    <property type="term" value="F:metal ion binding"/>
    <property type="evidence" value="ECO:0007669"/>
    <property type="project" value="UniProtKB-KW"/>
</dbReference>
<dbReference type="InParanoid" id="F0ZEM8"/>
<keyword evidence="1" id="KW-0645">Protease</keyword>
<dbReference type="GO" id="GO:0008233">
    <property type="term" value="F:peptidase activity"/>
    <property type="evidence" value="ECO:0000318"/>
    <property type="project" value="GO_Central"/>
</dbReference>
<sequence length="473" mass="52303">MSLNIEQVKEFSNKTWEESIIPTLSKYIEIPNQSPQYDPEWATNGLTEKAVELLNNWVLEQNVKGLKSEIKKIEGISPIIFITVESTKTENSKTVFLYGHMDKQPPLTSEWAEGLHPYKAVIKDGKLYGRGGADDGYSIFASVMAIKALQEQNISHDRYVIVIEGSEESGSIHLTQYIDKYQEEIGTPSLIVCLDSGCGNYEQLWMTSSLRGVLSGDLTVKVLDEACHSGSASGIVPSSFRILRQVIDRLENQITGEVDKRLHVEIPSYRIDQAKKCAEVLGDFYKSYSWHGNTQPITTDPAELLLNKTWRPTVCTTGVDGIPHISNAGNVMRTQTTVQLSIRLPPSLTVDVASKALKEILESNPPYGAEVIFNIVDVAAGWDAPAVKPWLEKALGEASQNFFNKPHVYTGEGGSIPFMGMLGEKFPEAQFVITGLLGPQSNAHGPNEFLHIDFGKKLLSCVVYLLDAHAKYA</sequence>
<dbReference type="eggNOG" id="KOG2276">
    <property type="taxonomic scope" value="Eukaryota"/>
</dbReference>
<accession>F0ZEM8</accession>